<keyword evidence="3" id="KW-1185">Reference proteome</keyword>
<evidence type="ECO:0000313" key="2">
    <source>
        <dbReference type="EMBL" id="KAG1771867.1"/>
    </source>
</evidence>
<feature type="non-terminal residue" evidence="2">
    <location>
        <position position="145"/>
    </location>
</feature>
<comment type="caution">
    <text evidence="2">The sequence shown here is derived from an EMBL/GenBank/DDBJ whole genome shotgun (WGS) entry which is preliminary data.</text>
</comment>
<dbReference type="Proteomes" id="UP000714275">
    <property type="component" value="Unassembled WGS sequence"/>
</dbReference>
<reference evidence="2" key="1">
    <citation type="journal article" date="2020" name="New Phytol.">
        <title>Comparative genomics reveals dynamic genome evolution in host specialist ectomycorrhizal fungi.</title>
        <authorList>
            <person name="Lofgren L.A."/>
            <person name="Nguyen N.H."/>
            <person name="Vilgalys R."/>
            <person name="Ruytinx J."/>
            <person name="Liao H.L."/>
            <person name="Branco S."/>
            <person name="Kuo A."/>
            <person name="LaButti K."/>
            <person name="Lipzen A."/>
            <person name="Andreopoulos W."/>
            <person name="Pangilinan J."/>
            <person name="Riley R."/>
            <person name="Hundley H."/>
            <person name="Na H."/>
            <person name="Barry K."/>
            <person name="Grigoriev I.V."/>
            <person name="Stajich J.E."/>
            <person name="Kennedy P.G."/>
        </authorList>
    </citation>
    <scope>NUCLEOTIDE SEQUENCE</scope>
    <source>
        <strain evidence="2">DOB743</strain>
    </source>
</reference>
<gene>
    <name evidence="2" type="ORF">EV702DRAFT_943806</name>
</gene>
<feature type="domain" description="F-box" evidence="1">
    <location>
        <begin position="59"/>
        <end position="112"/>
    </location>
</feature>
<name>A0A9P6ZM18_9AGAM</name>
<protein>
    <recommendedName>
        <fullName evidence="1">F-box domain-containing protein</fullName>
    </recommendedName>
</protein>
<dbReference type="Pfam" id="PF12937">
    <property type="entry name" value="F-box-like"/>
    <property type="match status" value="1"/>
</dbReference>
<dbReference type="SUPFAM" id="SSF81383">
    <property type="entry name" value="F-box domain"/>
    <property type="match status" value="1"/>
</dbReference>
<organism evidence="2 3">
    <name type="scientific">Suillus placidus</name>
    <dbReference type="NCBI Taxonomy" id="48579"/>
    <lineage>
        <taxon>Eukaryota</taxon>
        <taxon>Fungi</taxon>
        <taxon>Dikarya</taxon>
        <taxon>Basidiomycota</taxon>
        <taxon>Agaricomycotina</taxon>
        <taxon>Agaricomycetes</taxon>
        <taxon>Agaricomycetidae</taxon>
        <taxon>Boletales</taxon>
        <taxon>Suillineae</taxon>
        <taxon>Suillaceae</taxon>
        <taxon>Suillus</taxon>
    </lineage>
</organism>
<dbReference type="OrthoDB" id="3252786at2759"/>
<dbReference type="AlphaFoldDB" id="A0A9P6ZM18"/>
<dbReference type="InterPro" id="IPR001810">
    <property type="entry name" value="F-box_dom"/>
</dbReference>
<dbReference type="EMBL" id="JABBWD010000056">
    <property type="protein sequence ID" value="KAG1771867.1"/>
    <property type="molecule type" value="Genomic_DNA"/>
</dbReference>
<feature type="non-terminal residue" evidence="2">
    <location>
        <position position="1"/>
    </location>
</feature>
<dbReference type="Gene3D" id="1.20.1280.50">
    <property type="match status" value="1"/>
</dbReference>
<proteinExistence type="predicted"/>
<dbReference type="InterPro" id="IPR036047">
    <property type="entry name" value="F-box-like_dom_sf"/>
</dbReference>
<accession>A0A9P6ZM18</accession>
<evidence type="ECO:0000313" key="3">
    <source>
        <dbReference type="Proteomes" id="UP000714275"/>
    </source>
</evidence>
<evidence type="ECO:0000259" key="1">
    <source>
        <dbReference type="Pfam" id="PF12937"/>
    </source>
</evidence>
<sequence length="145" mass="16664">QSIHAIITDRQQQLDTTLHDLSSLQAVIDKINHLHRQLTKQKGKIIASITLHKRLVSPLWRLPFEVLSHIFVHCLPEDKYLSPASKLAPVLLTRICRQWREVAVGTPSLWCSLEVPFDLIRQPKLPFCLDVWLARTRGRPLSLAL</sequence>